<dbReference type="InterPro" id="IPR043129">
    <property type="entry name" value="ATPase_NBD"/>
</dbReference>
<evidence type="ECO:0000313" key="4">
    <source>
        <dbReference type="EMBL" id="HJC22465.1"/>
    </source>
</evidence>
<dbReference type="InterPro" id="IPR050273">
    <property type="entry name" value="GppA/Ppx_hydrolase"/>
</dbReference>
<dbReference type="SUPFAM" id="SSF109604">
    <property type="entry name" value="HD-domain/PDEase-like"/>
    <property type="match status" value="1"/>
</dbReference>
<dbReference type="Gene3D" id="3.30.420.150">
    <property type="entry name" value="Exopolyphosphatase. Domain 2"/>
    <property type="match status" value="1"/>
</dbReference>
<evidence type="ECO:0000259" key="2">
    <source>
        <dbReference type="Pfam" id="PF02541"/>
    </source>
</evidence>
<dbReference type="EMBL" id="DWWS01000013">
    <property type="protein sequence ID" value="HJC22465.1"/>
    <property type="molecule type" value="Genomic_DNA"/>
</dbReference>
<protein>
    <submittedName>
        <fullName evidence="4">HD domain-containing protein</fullName>
    </submittedName>
</protein>
<reference evidence="4" key="2">
    <citation type="submission" date="2021-04" db="EMBL/GenBank/DDBJ databases">
        <authorList>
            <person name="Gilroy R."/>
        </authorList>
    </citation>
    <scope>NUCLEOTIDE SEQUENCE</scope>
    <source>
        <strain evidence="4">USAMLcec2-132</strain>
    </source>
</reference>
<dbReference type="GO" id="GO:0016462">
    <property type="term" value="F:pyrophosphatase activity"/>
    <property type="evidence" value="ECO:0007669"/>
    <property type="project" value="TreeGrafter"/>
</dbReference>
<dbReference type="AlphaFoldDB" id="A0A9D2NEC5"/>
<dbReference type="PANTHER" id="PTHR30005">
    <property type="entry name" value="EXOPOLYPHOSPHATASE"/>
    <property type="match status" value="1"/>
</dbReference>
<sequence>MKTFAAIDVGSYELAMKIFEFSAKTGMKEIDHIRHRIDLGNDTFAAGKISYEKVDELCAVLREFSDIMKTYRVEGYKAYGTSAIRETDNTAIILDQIRQRTGIVIDVLSNSEQRFLDYKSIALKSADFGKIIEKGTAILDIGGGSIQLSLFDKDTLVATQNLRLGVLRLQEFLDKLNAKPSKHEGLLEEMIDGQLSVFKRMYLKDRNVENIIVVDDYVSMLIQKKIAGSQRSGYVDSEGYGRFMEYLRTHSKEEAAAHFGVSEESLRLISISATLIRRVVKLMDVKLIWAPGVTLCDGIAYEYAEKNKILVPKHDFEQDIVACARNISKRFLGSKRRGETLEHICVTIFDSCKRLHGLGKRERLLLRIAALLHDCGKYISMVNLGECSYQIVMATEIIGLSHREREIVANVVRYNHQPFAYYEWHGAPTGMDSASYLTVAKLTAILRVANGLDRSHKQKFKDFKTTLKDNQLVITVNTTEDITLEKGLFAAKAAFFEEVFSVRPVIRQKKFI</sequence>
<organism evidence="4 5">
    <name type="scientific">Candidatus Eisenbergiella merdavium</name>
    <dbReference type="NCBI Taxonomy" id="2838551"/>
    <lineage>
        <taxon>Bacteria</taxon>
        <taxon>Bacillati</taxon>
        <taxon>Bacillota</taxon>
        <taxon>Clostridia</taxon>
        <taxon>Lachnospirales</taxon>
        <taxon>Lachnospiraceae</taxon>
        <taxon>Eisenbergiella</taxon>
    </lineage>
</organism>
<dbReference type="Proteomes" id="UP000823891">
    <property type="component" value="Unassembled WGS sequence"/>
</dbReference>
<proteinExistence type="inferred from homology"/>
<comment type="caution">
    <text evidence="4">The sequence shown here is derived from an EMBL/GenBank/DDBJ whole genome shotgun (WGS) entry which is preliminary data.</text>
</comment>
<evidence type="ECO:0000313" key="5">
    <source>
        <dbReference type="Proteomes" id="UP000823891"/>
    </source>
</evidence>
<dbReference type="Gene3D" id="1.10.3210.10">
    <property type="entry name" value="Hypothetical protein af1432"/>
    <property type="match status" value="1"/>
</dbReference>
<reference evidence="4" key="1">
    <citation type="journal article" date="2021" name="PeerJ">
        <title>Extensive microbial diversity within the chicken gut microbiome revealed by metagenomics and culture.</title>
        <authorList>
            <person name="Gilroy R."/>
            <person name="Ravi A."/>
            <person name="Getino M."/>
            <person name="Pursley I."/>
            <person name="Horton D.L."/>
            <person name="Alikhan N.F."/>
            <person name="Baker D."/>
            <person name="Gharbi K."/>
            <person name="Hall N."/>
            <person name="Watson M."/>
            <person name="Adriaenssens E.M."/>
            <person name="Foster-Nyarko E."/>
            <person name="Jarju S."/>
            <person name="Secka A."/>
            <person name="Antonio M."/>
            <person name="Oren A."/>
            <person name="Chaudhuri R.R."/>
            <person name="La Ragione R."/>
            <person name="Hildebrand F."/>
            <person name="Pallen M.J."/>
        </authorList>
    </citation>
    <scope>NUCLEOTIDE SEQUENCE</scope>
    <source>
        <strain evidence="4">USAMLcec2-132</strain>
    </source>
</reference>
<dbReference type="Pfam" id="PF02541">
    <property type="entry name" value="Ppx-GppA"/>
    <property type="match status" value="1"/>
</dbReference>
<gene>
    <name evidence="4" type="ORF">H9761_02025</name>
</gene>
<dbReference type="InterPro" id="IPR003695">
    <property type="entry name" value="Ppx_GppA_N"/>
</dbReference>
<evidence type="ECO:0000259" key="3">
    <source>
        <dbReference type="Pfam" id="PF21447"/>
    </source>
</evidence>
<feature type="domain" description="Ppx/GppA phosphatase N-terminal" evidence="2">
    <location>
        <begin position="26"/>
        <end position="304"/>
    </location>
</feature>
<dbReference type="PANTHER" id="PTHR30005:SF0">
    <property type="entry name" value="RETROGRADE REGULATION PROTEIN 2"/>
    <property type="match status" value="1"/>
</dbReference>
<dbReference type="Pfam" id="PF21447">
    <property type="entry name" value="Ppx-GppA_III"/>
    <property type="match status" value="1"/>
</dbReference>
<dbReference type="InterPro" id="IPR048950">
    <property type="entry name" value="Ppx_GppA_C"/>
</dbReference>
<dbReference type="SUPFAM" id="SSF53067">
    <property type="entry name" value="Actin-like ATPase domain"/>
    <property type="match status" value="2"/>
</dbReference>
<evidence type="ECO:0000256" key="1">
    <source>
        <dbReference type="ARBA" id="ARBA00007125"/>
    </source>
</evidence>
<name>A0A9D2NEC5_9FIRM</name>
<dbReference type="CDD" id="cd24006">
    <property type="entry name" value="ASKHA_NBD_PPX_GppA"/>
    <property type="match status" value="1"/>
</dbReference>
<comment type="similarity">
    <text evidence="1">Belongs to the GppA/Ppx family.</text>
</comment>
<feature type="domain" description="Ppx/GppA phosphatase C-terminal" evidence="3">
    <location>
        <begin position="329"/>
        <end position="481"/>
    </location>
</feature>
<dbReference type="Gene3D" id="3.30.420.40">
    <property type="match status" value="1"/>
</dbReference>
<accession>A0A9D2NEC5</accession>